<organism evidence="1 2">
    <name type="scientific">Amycolatopsis magusensis</name>
    <dbReference type="NCBI Taxonomy" id="882444"/>
    <lineage>
        <taxon>Bacteria</taxon>
        <taxon>Bacillati</taxon>
        <taxon>Actinomycetota</taxon>
        <taxon>Actinomycetes</taxon>
        <taxon>Pseudonocardiales</taxon>
        <taxon>Pseudonocardiaceae</taxon>
        <taxon>Amycolatopsis</taxon>
    </lineage>
</organism>
<dbReference type="RefSeq" id="WP_209665584.1">
    <property type="nucleotide sequence ID" value="NZ_JAGGMS010000001.1"/>
</dbReference>
<evidence type="ECO:0000313" key="2">
    <source>
        <dbReference type="Proteomes" id="UP000741013"/>
    </source>
</evidence>
<protein>
    <recommendedName>
        <fullName evidence="3">Zinc-finger</fullName>
    </recommendedName>
</protein>
<evidence type="ECO:0008006" key="3">
    <source>
        <dbReference type="Google" id="ProtNLM"/>
    </source>
</evidence>
<proteinExistence type="predicted"/>
<name>A0ABS4PS27_9PSEU</name>
<dbReference type="EMBL" id="JAGGMS010000001">
    <property type="protein sequence ID" value="MBP2182238.1"/>
    <property type="molecule type" value="Genomic_DNA"/>
</dbReference>
<dbReference type="Proteomes" id="UP000741013">
    <property type="component" value="Unassembled WGS sequence"/>
</dbReference>
<evidence type="ECO:0000313" key="1">
    <source>
        <dbReference type="EMBL" id="MBP2182238.1"/>
    </source>
</evidence>
<sequence length="76" mass="8276">MTARLFLARPLRGTVGETRRVCHLFPVPDEETARLVALCGDEFGPGQLEQLDRPAGMPCESCLGRVPRDRPEVGGA</sequence>
<keyword evidence="2" id="KW-1185">Reference proteome</keyword>
<comment type="caution">
    <text evidence="1">The sequence shown here is derived from an EMBL/GenBank/DDBJ whole genome shotgun (WGS) entry which is preliminary data.</text>
</comment>
<reference evidence="1 2" key="1">
    <citation type="submission" date="2021-03" db="EMBL/GenBank/DDBJ databases">
        <title>Sequencing the genomes of 1000 actinobacteria strains.</title>
        <authorList>
            <person name="Klenk H.-P."/>
        </authorList>
    </citation>
    <scope>NUCLEOTIDE SEQUENCE [LARGE SCALE GENOMIC DNA]</scope>
    <source>
        <strain evidence="1 2">DSM 45510</strain>
    </source>
</reference>
<gene>
    <name evidence="1" type="ORF">JOM49_003764</name>
</gene>
<accession>A0ABS4PS27</accession>